<proteinExistence type="inferred from homology"/>
<organism evidence="16 17">
    <name type="scientific">Paradesertivirga mongoliensis</name>
    <dbReference type="NCBI Taxonomy" id="2100740"/>
    <lineage>
        <taxon>Bacteria</taxon>
        <taxon>Pseudomonadati</taxon>
        <taxon>Bacteroidota</taxon>
        <taxon>Sphingobacteriia</taxon>
        <taxon>Sphingobacteriales</taxon>
        <taxon>Sphingobacteriaceae</taxon>
        <taxon>Paradesertivirga</taxon>
    </lineage>
</organism>
<feature type="transmembrane region" description="Helical" evidence="15">
    <location>
        <begin position="93"/>
        <end position="115"/>
    </location>
</feature>
<evidence type="ECO:0000256" key="3">
    <source>
        <dbReference type="ARBA" id="ARBA00022475"/>
    </source>
</evidence>
<keyword evidence="9" id="KW-0067">ATP-binding</keyword>
<dbReference type="InterPro" id="IPR033717">
    <property type="entry name" value="UDPK"/>
</dbReference>
<gene>
    <name evidence="16" type="ORF">ACFSJU_06395</name>
</gene>
<evidence type="ECO:0000313" key="17">
    <source>
        <dbReference type="Proteomes" id="UP001597387"/>
    </source>
</evidence>
<evidence type="ECO:0000256" key="7">
    <source>
        <dbReference type="ARBA" id="ARBA00022741"/>
    </source>
</evidence>
<sequence>MKKFLKGFVYAWQGVIYAFSTQINFKFHTISALLVIMAGYFFELALHEWIWISVSIGLVIIAELFNTAIEVLVDLVSPDYHPKAGAVKDLASAGVLLTTLLSAIIGLSIFIPKIIDYAA</sequence>
<evidence type="ECO:0000256" key="10">
    <source>
        <dbReference type="ARBA" id="ARBA00022989"/>
    </source>
</evidence>
<dbReference type="Gene3D" id="1.10.287.3610">
    <property type="match status" value="1"/>
</dbReference>
<keyword evidence="6 15" id="KW-0812">Transmembrane</keyword>
<evidence type="ECO:0000313" key="16">
    <source>
        <dbReference type="EMBL" id="MFD2162015.1"/>
    </source>
</evidence>
<keyword evidence="14" id="KW-1208">Phospholipid metabolism</keyword>
<dbReference type="GO" id="GO:0016301">
    <property type="term" value="F:kinase activity"/>
    <property type="evidence" value="ECO:0007669"/>
    <property type="project" value="UniProtKB-KW"/>
</dbReference>
<name>A0ABW4ZIZ5_9SPHI</name>
<comment type="caution">
    <text evidence="16">The sequence shown here is derived from an EMBL/GenBank/DDBJ whole genome shotgun (WGS) entry which is preliminary data.</text>
</comment>
<evidence type="ECO:0000256" key="15">
    <source>
        <dbReference type="SAM" id="Phobius"/>
    </source>
</evidence>
<dbReference type="CDD" id="cd14265">
    <property type="entry name" value="UDPK_IM_like"/>
    <property type="match status" value="1"/>
</dbReference>
<evidence type="ECO:0000256" key="12">
    <source>
        <dbReference type="ARBA" id="ARBA00023136"/>
    </source>
</evidence>
<dbReference type="Proteomes" id="UP001597387">
    <property type="component" value="Unassembled WGS sequence"/>
</dbReference>
<dbReference type="InterPro" id="IPR000829">
    <property type="entry name" value="DAGK"/>
</dbReference>
<dbReference type="PANTHER" id="PTHR34299:SF1">
    <property type="entry name" value="DIACYLGLYCEROL KINASE"/>
    <property type="match status" value="1"/>
</dbReference>
<keyword evidence="7" id="KW-0547">Nucleotide-binding</keyword>
<evidence type="ECO:0000256" key="9">
    <source>
        <dbReference type="ARBA" id="ARBA00022840"/>
    </source>
</evidence>
<keyword evidence="5" id="KW-0808">Transferase</keyword>
<keyword evidence="4" id="KW-0444">Lipid biosynthesis</keyword>
<dbReference type="EMBL" id="JBHUHZ010000001">
    <property type="protein sequence ID" value="MFD2162015.1"/>
    <property type="molecule type" value="Genomic_DNA"/>
</dbReference>
<evidence type="ECO:0000256" key="4">
    <source>
        <dbReference type="ARBA" id="ARBA00022516"/>
    </source>
</evidence>
<evidence type="ECO:0000256" key="14">
    <source>
        <dbReference type="ARBA" id="ARBA00023264"/>
    </source>
</evidence>
<keyword evidence="12 15" id="KW-0472">Membrane</keyword>
<comment type="subcellular location">
    <subcellularLocation>
        <location evidence="1">Cell membrane</location>
        <topology evidence="1">Multi-pass membrane protein</topology>
    </subcellularLocation>
</comment>
<comment type="similarity">
    <text evidence="2">Belongs to the bacterial diacylglycerol kinase family.</text>
</comment>
<protein>
    <submittedName>
        <fullName evidence="16">Diacylglycerol kinase</fullName>
    </submittedName>
</protein>
<feature type="transmembrane region" description="Helical" evidence="15">
    <location>
        <begin position="49"/>
        <end position="73"/>
    </location>
</feature>
<keyword evidence="13" id="KW-0594">Phospholipid biosynthesis</keyword>
<evidence type="ECO:0000256" key="13">
    <source>
        <dbReference type="ARBA" id="ARBA00023209"/>
    </source>
</evidence>
<accession>A0ABW4ZIZ5</accession>
<evidence type="ECO:0000256" key="6">
    <source>
        <dbReference type="ARBA" id="ARBA00022692"/>
    </source>
</evidence>
<dbReference type="Pfam" id="PF01219">
    <property type="entry name" value="DAGK_prokar"/>
    <property type="match status" value="1"/>
</dbReference>
<dbReference type="InterPro" id="IPR036945">
    <property type="entry name" value="DAGK_sf"/>
</dbReference>
<dbReference type="PANTHER" id="PTHR34299">
    <property type="entry name" value="DIACYLGLYCEROL KINASE"/>
    <property type="match status" value="1"/>
</dbReference>
<feature type="transmembrane region" description="Helical" evidence="15">
    <location>
        <begin position="25"/>
        <end position="42"/>
    </location>
</feature>
<evidence type="ECO:0000256" key="2">
    <source>
        <dbReference type="ARBA" id="ARBA00005967"/>
    </source>
</evidence>
<keyword evidence="10 15" id="KW-1133">Transmembrane helix</keyword>
<evidence type="ECO:0000256" key="5">
    <source>
        <dbReference type="ARBA" id="ARBA00022679"/>
    </source>
</evidence>
<evidence type="ECO:0000256" key="1">
    <source>
        <dbReference type="ARBA" id="ARBA00004651"/>
    </source>
</evidence>
<reference evidence="17" key="1">
    <citation type="journal article" date="2019" name="Int. J. Syst. Evol. Microbiol.">
        <title>The Global Catalogue of Microorganisms (GCM) 10K type strain sequencing project: providing services to taxonomists for standard genome sequencing and annotation.</title>
        <authorList>
            <consortium name="The Broad Institute Genomics Platform"/>
            <consortium name="The Broad Institute Genome Sequencing Center for Infectious Disease"/>
            <person name="Wu L."/>
            <person name="Ma J."/>
        </authorList>
    </citation>
    <scope>NUCLEOTIDE SEQUENCE [LARGE SCALE GENOMIC DNA]</scope>
    <source>
        <strain evidence="17">KCTC 42217</strain>
    </source>
</reference>
<evidence type="ECO:0000256" key="8">
    <source>
        <dbReference type="ARBA" id="ARBA00022777"/>
    </source>
</evidence>
<keyword evidence="17" id="KW-1185">Reference proteome</keyword>
<dbReference type="RefSeq" id="WP_255898105.1">
    <property type="nucleotide sequence ID" value="NZ_JAFMZO010000001.1"/>
</dbReference>
<keyword evidence="3" id="KW-1003">Cell membrane</keyword>
<keyword evidence="8 16" id="KW-0418">Kinase</keyword>
<keyword evidence="11" id="KW-0443">Lipid metabolism</keyword>
<evidence type="ECO:0000256" key="11">
    <source>
        <dbReference type="ARBA" id="ARBA00023098"/>
    </source>
</evidence>